<dbReference type="PANTHER" id="PTHR45794">
    <property type="entry name" value="LEUCYL-TRNA SYNTHETASE"/>
    <property type="match status" value="1"/>
</dbReference>
<dbReference type="CDD" id="cd07959">
    <property type="entry name" value="Anticodon_Ia_Leu_AEc"/>
    <property type="match status" value="1"/>
</dbReference>
<dbReference type="Gene3D" id="1.10.730.10">
    <property type="entry name" value="Isoleucyl-tRNA Synthetase, Domain 1"/>
    <property type="match status" value="1"/>
</dbReference>
<dbReference type="GO" id="GO:0002161">
    <property type="term" value="F:aminoacyl-tRNA deacylase activity"/>
    <property type="evidence" value="ECO:0007669"/>
    <property type="project" value="InterPro"/>
</dbReference>
<dbReference type="EMBL" id="JAWDGP010001338">
    <property type="protein sequence ID" value="KAK3792710.1"/>
    <property type="molecule type" value="Genomic_DNA"/>
</dbReference>
<evidence type="ECO:0000313" key="14">
    <source>
        <dbReference type="Proteomes" id="UP001283361"/>
    </source>
</evidence>
<keyword evidence="6 9" id="KW-0648">Protein biosynthesis</keyword>
<dbReference type="Pfam" id="PF08264">
    <property type="entry name" value="Anticodon_1"/>
    <property type="match status" value="1"/>
</dbReference>
<keyword evidence="4 9" id="KW-0547">Nucleotide-binding</keyword>
<dbReference type="Pfam" id="PF00133">
    <property type="entry name" value="tRNA-synt_1"/>
    <property type="match status" value="1"/>
</dbReference>
<evidence type="ECO:0000256" key="4">
    <source>
        <dbReference type="ARBA" id="ARBA00022741"/>
    </source>
</evidence>
<evidence type="ECO:0000256" key="7">
    <source>
        <dbReference type="ARBA" id="ARBA00023146"/>
    </source>
</evidence>
<gene>
    <name evidence="13" type="ORF">RRG08_065564</name>
</gene>
<evidence type="ECO:0000256" key="1">
    <source>
        <dbReference type="ARBA" id="ARBA00005594"/>
    </source>
</evidence>
<organism evidence="13 14">
    <name type="scientific">Elysia crispata</name>
    <name type="common">lettuce slug</name>
    <dbReference type="NCBI Taxonomy" id="231223"/>
    <lineage>
        <taxon>Eukaryota</taxon>
        <taxon>Metazoa</taxon>
        <taxon>Spiralia</taxon>
        <taxon>Lophotrochozoa</taxon>
        <taxon>Mollusca</taxon>
        <taxon>Gastropoda</taxon>
        <taxon>Heterobranchia</taxon>
        <taxon>Euthyneura</taxon>
        <taxon>Panpulmonata</taxon>
        <taxon>Sacoglossa</taxon>
        <taxon>Placobranchoidea</taxon>
        <taxon>Plakobranchidae</taxon>
        <taxon>Elysia</taxon>
    </lineage>
</organism>
<evidence type="ECO:0000259" key="10">
    <source>
        <dbReference type="Pfam" id="PF00133"/>
    </source>
</evidence>
<dbReference type="Gene3D" id="3.40.50.620">
    <property type="entry name" value="HUPs"/>
    <property type="match status" value="2"/>
</dbReference>
<dbReference type="SUPFAM" id="SSF47323">
    <property type="entry name" value="Anticodon-binding domain of a subclass of class I aminoacyl-tRNA synthetases"/>
    <property type="match status" value="1"/>
</dbReference>
<feature type="non-terminal residue" evidence="13">
    <location>
        <position position="1"/>
    </location>
</feature>
<evidence type="ECO:0000256" key="6">
    <source>
        <dbReference type="ARBA" id="ARBA00022917"/>
    </source>
</evidence>
<protein>
    <recommendedName>
        <fullName evidence="2">leucine--tRNA ligase</fullName>
        <ecNumber evidence="2">6.1.1.4</ecNumber>
    </recommendedName>
    <alternativeName>
        <fullName evidence="8">Leucyl-tRNA synthetase</fullName>
    </alternativeName>
</protein>
<feature type="domain" description="Methionyl/Valyl/Leucyl/Isoleucyl-tRNA synthetase anticodon-binding" evidence="11">
    <location>
        <begin position="676"/>
        <end position="796"/>
    </location>
</feature>
<dbReference type="InterPro" id="IPR004493">
    <property type="entry name" value="Leu-tRNA-synth_Ia_arc/euk"/>
</dbReference>
<evidence type="ECO:0000313" key="13">
    <source>
        <dbReference type="EMBL" id="KAK3792710.1"/>
    </source>
</evidence>
<name>A0AAE1ARH9_9GAST</name>
<dbReference type="InterPro" id="IPR002300">
    <property type="entry name" value="aa-tRNA-synth_Ia"/>
</dbReference>
<evidence type="ECO:0000256" key="8">
    <source>
        <dbReference type="ARBA" id="ARBA00030520"/>
    </source>
</evidence>
<keyword evidence="3 9" id="KW-0436">Ligase</keyword>
<dbReference type="PANTHER" id="PTHR45794:SF1">
    <property type="entry name" value="LEUCINE--TRNA LIGASE, CYTOPLASMIC"/>
    <property type="match status" value="1"/>
</dbReference>
<comment type="caution">
    <text evidence="13">The sequence shown here is derived from an EMBL/GenBank/DDBJ whole genome shotgun (WGS) entry which is preliminary data.</text>
</comment>
<reference evidence="13" key="1">
    <citation type="journal article" date="2023" name="G3 (Bethesda)">
        <title>A reference genome for the long-term kleptoplast-retaining sea slug Elysia crispata morphotype clarki.</title>
        <authorList>
            <person name="Eastman K.E."/>
            <person name="Pendleton A.L."/>
            <person name="Shaikh M.A."/>
            <person name="Suttiyut T."/>
            <person name="Ogas R."/>
            <person name="Tomko P."/>
            <person name="Gavelis G."/>
            <person name="Widhalm J.R."/>
            <person name="Wisecaver J.H."/>
        </authorList>
    </citation>
    <scope>NUCLEOTIDE SEQUENCE</scope>
    <source>
        <strain evidence="13">ECLA1</strain>
    </source>
</reference>
<evidence type="ECO:0000256" key="2">
    <source>
        <dbReference type="ARBA" id="ARBA00013164"/>
    </source>
</evidence>
<evidence type="ECO:0000259" key="12">
    <source>
        <dbReference type="Pfam" id="PF09334"/>
    </source>
</evidence>
<dbReference type="GO" id="GO:0005524">
    <property type="term" value="F:ATP binding"/>
    <property type="evidence" value="ECO:0007669"/>
    <property type="project" value="UniProtKB-KW"/>
</dbReference>
<dbReference type="EC" id="6.1.1.4" evidence="2"/>
<dbReference type="Pfam" id="PF09334">
    <property type="entry name" value="tRNA-synt_1g"/>
    <property type="match status" value="1"/>
</dbReference>
<dbReference type="InterPro" id="IPR009008">
    <property type="entry name" value="Val/Leu/Ile-tRNA-synth_edit"/>
</dbReference>
<accession>A0AAE1ARH9</accession>
<keyword evidence="14" id="KW-1185">Reference proteome</keyword>
<proteinExistence type="inferred from homology"/>
<evidence type="ECO:0000256" key="9">
    <source>
        <dbReference type="RuleBase" id="RU363039"/>
    </source>
</evidence>
<feature type="domain" description="Methionyl/Leucyl tRNA synthetase" evidence="12">
    <location>
        <begin position="6"/>
        <end position="68"/>
    </location>
</feature>
<dbReference type="SUPFAM" id="SSF50677">
    <property type="entry name" value="ValRS/IleRS/LeuRS editing domain"/>
    <property type="match status" value="1"/>
</dbReference>
<sequence length="985" mass="111854">KEKYMTNFPFPYMNGRAHLGHTFTFSKCEFSVGFQRMLGKRCTFPFAMHCTGMPIKACADKLKREMDQYGYPPQFPTHPTPGGQLFQWQIMASLGLSDEEIKPFAAADHWLAYFPLSWITDLKRMGVKIDWRRNYISTDANPFFDSFVQWTFLRLRDRNRIKFGKRYTIFSPQEGQPCMDHDRSSGEDVGLQEFTLIKLKLKAPFPPKLTAVSGRAVYLMAATETPETLSGQTNCWLRPDMEYVAMETKTGDVYVCTRRAGRNMSYQGITAGHQLVILLELRGRDIIGAALETPLTFFKTIYALPLTTIPDDKGTGILPGVPADNPVDRASLAELKTNRSLRTEYGVAEEMLLNYDGVATLNHVAGQNIVEVRKAFQNQIVSKGEAVIYMEPEKLVMSRSGSECVAALCDQWYLDYGASDWRAKSQRCLGKMNLFFDEVRDSFEKSLNDLGEHACSRTDGLGSRIPWDRRYLIENMSDSNINMAYYTVCPLLQGHAWDGSAPGPANIRPEQLTPEVWDYVLLKDKPYPSGCDIPQSTLDKLKREFEYWYPVDDRMSGKDLISNNLTYYIYGHTAMWPDDQSKWPKAIRANGHLLINSKKMSKSTGNFCTLKEAIDRFSADGMRLTLAGAGDGVEDANFVEEEAEHGLLSLHSFLEWVREMLRARSCLRKGNYSFHDKVFASDINNTNRETRRHYQKYLYKAAVRTGFFDFQSKLSQYREAQPRGMHHDLVFRFIEIQVLLISPICPHMAEYIWGLLGKPTSVMWAAWPEAGEVDHILLQSSRHLHNCVREFKLKRETFSTAGDRHQVKPGSPTHATVWVASPSLSIELTTGQGQHELQKGFHHEETLAREMFKQAALHRVIQDLAVSAQTSKDNGKAVTVQDVEAASQLDEMRLFRNSSEFIINTLGLTGLEVRRADNTASADVRLACCPGKPFITFRTEYNVETAGQQLQSHYDLTVHIDEGSYVVGTGMIRPQEGPSQIPLRY</sequence>
<comment type="similarity">
    <text evidence="1 9">Belongs to the class-I aminoacyl-tRNA synthetase family.</text>
</comment>
<dbReference type="InterPro" id="IPR014729">
    <property type="entry name" value="Rossmann-like_a/b/a_fold"/>
</dbReference>
<dbReference type="GO" id="GO:0006429">
    <property type="term" value="P:leucyl-tRNA aminoacylation"/>
    <property type="evidence" value="ECO:0007669"/>
    <property type="project" value="InterPro"/>
</dbReference>
<dbReference type="InterPro" id="IPR013155">
    <property type="entry name" value="M/V/L/I-tRNA-synth_anticd-bd"/>
</dbReference>
<feature type="domain" description="Aminoacyl-tRNA synthetase class Ia" evidence="10">
    <location>
        <begin position="110"/>
        <end position="637"/>
    </location>
</feature>
<evidence type="ECO:0000259" key="11">
    <source>
        <dbReference type="Pfam" id="PF08264"/>
    </source>
</evidence>
<dbReference type="AlphaFoldDB" id="A0AAE1ARH9"/>
<dbReference type="SUPFAM" id="SSF52374">
    <property type="entry name" value="Nucleotidylyl transferase"/>
    <property type="match status" value="1"/>
</dbReference>
<dbReference type="GO" id="GO:0004823">
    <property type="term" value="F:leucine-tRNA ligase activity"/>
    <property type="evidence" value="ECO:0007669"/>
    <property type="project" value="UniProtKB-EC"/>
</dbReference>
<evidence type="ECO:0000256" key="3">
    <source>
        <dbReference type="ARBA" id="ARBA00022598"/>
    </source>
</evidence>
<dbReference type="Proteomes" id="UP001283361">
    <property type="component" value="Unassembled WGS sequence"/>
</dbReference>
<keyword evidence="5 9" id="KW-0067">ATP-binding</keyword>
<dbReference type="InterPro" id="IPR015413">
    <property type="entry name" value="Methionyl/Leucyl_tRNA_Synth"/>
</dbReference>
<evidence type="ECO:0000256" key="5">
    <source>
        <dbReference type="ARBA" id="ARBA00022840"/>
    </source>
</evidence>
<dbReference type="InterPro" id="IPR009080">
    <property type="entry name" value="tRNAsynth_Ia_anticodon-bd"/>
</dbReference>
<keyword evidence="7 9" id="KW-0030">Aminoacyl-tRNA synthetase</keyword>